<evidence type="ECO:0000313" key="5">
    <source>
        <dbReference type="Proteomes" id="UP000315444"/>
    </source>
</evidence>
<sequence>MKPESAYKLVKIWSHTNATIMTLLFVIQCHSLWHAFCVIFTMPLLGIGTIVMYETQANDYTALKENLTEKKKKEMPYIRWDEVIKDARKDYLWGVIGSIILNIIYSGFIIFILWMIIYEGVSTIFS</sequence>
<evidence type="ECO:0000313" key="4">
    <source>
        <dbReference type="EMBL" id="UVR54883.1"/>
    </source>
</evidence>
<dbReference type="RefSeq" id="WP_008659819.1">
    <property type="nucleotide sequence ID" value="NZ_CABKOU010000002.1"/>
</dbReference>
<organism evidence="3 6">
    <name type="scientific">Bacteroides fragilis</name>
    <dbReference type="NCBI Taxonomy" id="817"/>
    <lineage>
        <taxon>Bacteria</taxon>
        <taxon>Pseudomonadati</taxon>
        <taxon>Bacteroidota</taxon>
        <taxon>Bacteroidia</taxon>
        <taxon>Bacteroidales</taxon>
        <taxon>Bacteroidaceae</taxon>
        <taxon>Bacteroides</taxon>
    </lineage>
</organism>
<dbReference type="EMBL" id="VOHV01000005">
    <property type="protein sequence ID" value="TWV41008.1"/>
    <property type="molecule type" value="Genomic_DNA"/>
</dbReference>
<keyword evidence="1" id="KW-0472">Membrane</keyword>
<reference evidence="4" key="3">
    <citation type="submission" date="2022-08" db="EMBL/GenBank/DDBJ databases">
        <title>Genome Sequencing of Bacteroides fragilis Group Isolates with Nanopore Technology.</title>
        <authorList>
            <person name="Tisza M.J."/>
            <person name="Smith D."/>
            <person name="Dekker J.P."/>
        </authorList>
    </citation>
    <scope>NUCLEOTIDE SEQUENCE</scope>
    <source>
        <strain evidence="4">BFG-70</strain>
    </source>
</reference>
<dbReference type="Proteomes" id="UP000315444">
    <property type="component" value="Unassembled WGS sequence"/>
</dbReference>
<dbReference type="EMBL" id="VOHT01000005">
    <property type="protein sequence ID" value="TWV48380.1"/>
    <property type="molecule type" value="Genomic_DNA"/>
</dbReference>
<reference evidence="3 6" key="1">
    <citation type="submission" date="2019-07" db="EMBL/GenBank/DDBJ databases">
        <title>Genome Sequencing of Bacteroides fragilis.</title>
        <authorList>
            <person name="Pinto K.M."/>
            <person name="Ruoff K.L."/>
            <person name="Price C.E."/>
            <person name="Valls R.A."/>
            <person name="O'Toole G.A."/>
        </authorList>
    </citation>
    <scope>NUCLEOTIDE SEQUENCE [LARGE SCALE GENOMIC DNA]</scope>
    <source>
        <strain evidence="3 6">AD135F_3B</strain>
    </source>
</reference>
<dbReference type="AlphaFoldDB" id="A0A5C6HEU4"/>
<dbReference type="EMBL" id="CP103216">
    <property type="protein sequence ID" value="UVR54883.1"/>
    <property type="molecule type" value="Genomic_DNA"/>
</dbReference>
<dbReference type="Proteomes" id="UP001060330">
    <property type="component" value="Chromosome"/>
</dbReference>
<proteinExistence type="predicted"/>
<keyword evidence="1" id="KW-1133">Transmembrane helix</keyword>
<gene>
    <name evidence="3" type="ORF">FSA03_13345</name>
    <name evidence="2" type="ORF">FSA06_12680</name>
    <name evidence="4" type="ORF">NXX45_14160</name>
</gene>
<evidence type="ECO:0000256" key="1">
    <source>
        <dbReference type="SAM" id="Phobius"/>
    </source>
</evidence>
<dbReference type="Proteomes" id="UP000319026">
    <property type="component" value="Unassembled WGS sequence"/>
</dbReference>
<feature type="transmembrane region" description="Helical" evidence="1">
    <location>
        <begin position="33"/>
        <end position="53"/>
    </location>
</feature>
<evidence type="ECO:0000313" key="6">
    <source>
        <dbReference type="Proteomes" id="UP000319026"/>
    </source>
</evidence>
<reference evidence="2 5" key="2">
    <citation type="submission" date="2019-07" db="EMBL/GenBank/DDBJ databases">
        <title>Genome sequencing of Bacteroides fragilis.</title>
        <authorList>
            <person name="Galasyn E.V."/>
            <person name="Ruoff K.L."/>
            <person name="Price C.E."/>
            <person name="Valls R.A."/>
            <person name="O'Toole G.A."/>
        </authorList>
    </citation>
    <scope>NUCLEOTIDE SEQUENCE [LARGE SCALE GENOMIC DNA]</scope>
    <source>
        <strain evidence="2 5">AD135F_1B</strain>
    </source>
</reference>
<protein>
    <recommendedName>
        <fullName evidence="7">Transmembrane protein</fullName>
    </recommendedName>
</protein>
<accession>A0A5C6HEU4</accession>
<name>A0A5C6HEU4_BACFG</name>
<evidence type="ECO:0000313" key="3">
    <source>
        <dbReference type="EMBL" id="TWV48380.1"/>
    </source>
</evidence>
<feature type="transmembrane region" description="Helical" evidence="1">
    <location>
        <begin position="91"/>
        <end position="117"/>
    </location>
</feature>
<evidence type="ECO:0008006" key="7">
    <source>
        <dbReference type="Google" id="ProtNLM"/>
    </source>
</evidence>
<keyword evidence="1" id="KW-0812">Transmembrane</keyword>
<evidence type="ECO:0000313" key="2">
    <source>
        <dbReference type="EMBL" id="TWV41008.1"/>
    </source>
</evidence>